<evidence type="ECO:0000313" key="3">
    <source>
        <dbReference type="Proteomes" id="UP000244898"/>
    </source>
</evidence>
<dbReference type="AlphaFoldDB" id="A0A2R8CGE4"/>
<evidence type="ECO:0000313" key="2">
    <source>
        <dbReference type="EMBL" id="SPJ31512.1"/>
    </source>
</evidence>
<dbReference type="EMBL" id="ONZG01000030">
    <property type="protein sequence ID" value="SPJ31512.1"/>
    <property type="molecule type" value="Genomic_DNA"/>
</dbReference>
<gene>
    <name evidence="2" type="ORF">TRM7615_05055</name>
</gene>
<feature type="region of interest" description="Disordered" evidence="1">
    <location>
        <begin position="86"/>
        <end position="115"/>
    </location>
</feature>
<sequence>MGHDESLSLLNIFFHNYLMWNAIQRKISRFLLICALVGVYSTGTSATEAEGWSFALEVHRGDTSRVDLALEDAVFAFLGGQSGLGSGSGSGGGTGGGLSVDTLTNRSGSTPVDRGTSRTLAFRLGYEFWKTRHVAAELSATAGRTHSKYALPRGVGILTDPIQVTFASNILDLETALTWNVVARWRYTPRLRIAGGVRLAHTKTQLNSALLRVRNSSTHRDPYLSLGLQQPLPLPYADQHRGTLLLDARVRGYDKDRFAYQLGLVLRF</sequence>
<keyword evidence="3" id="KW-1185">Reference proteome</keyword>
<accession>A0A2R8CGE4</accession>
<dbReference type="Proteomes" id="UP000244898">
    <property type="component" value="Unassembled WGS sequence"/>
</dbReference>
<proteinExistence type="predicted"/>
<organism evidence="2 3">
    <name type="scientific">Falsiruegeria mediterranea M17</name>
    <dbReference type="NCBI Taxonomy" id="1200281"/>
    <lineage>
        <taxon>Bacteria</taxon>
        <taxon>Pseudomonadati</taxon>
        <taxon>Pseudomonadota</taxon>
        <taxon>Alphaproteobacteria</taxon>
        <taxon>Rhodobacterales</taxon>
        <taxon>Roseobacteraceae</taxon>
        <taxon>Falsiruegeria</taxon>
    </lineage>
</organism>
<protein>
    <recommendedName>
        <fullName evidence="4">Outer membrane protein beta-barrel domain-containing protein</fullName>
    </recommendedName>
</protein>
<name>A0A2R8CGE4_9RHOB</name>
<evidence type="ECO:0008006" key="4">
    <source>
        <dbReference type="Google" id="ProtNLM"/>
    </source>
</evidence>
<feature type="compositionally biased region" description="Polar residues" evidence="1">
    <location>
        <begin position="101"/>
        <end position="110"/>
    </location>
</feature>
<feature type="compositionally biased region" description="Gly residues" evidence="1">
    <location>
        <begin position="86"/>
        <end position="98"/>
    </location>
</feature>
<evidence type="ECO:0000256" key="1">
    <source>
        <dbReference type="SAM" id="MobiDB-lite"/>
    </source>
</evidence>
<reference evidence="3" key="1">
    <citation type="submission" date="2018-03" db="EMBL/GenBank/DDBJ databases">
        <authorList>
            <person name="Rodrigo-Torres L."/>
            <person name="Arahal R. D."/>
            <person name="Lucena T."/>
        </authorList>
    </citation>
    <scope>NUCLEOTIDE SEQUENCE [LARGE SCALE GENOMIC DNA]</scope>
    <source>
        <strain evidence="3">CECT 7615</strain>
    </source>
</reference>